<proteinExistence type="inferred from homology"/>
<dbReference type="RefSeq" id="WP_058571084.1">
    <property type="nucleotide sequence ID" value="NZ_LOPV01000060.1"/>
</dbReference>
<keyword evidence="5" id="KW-0472">Membrane</keyword>
<gene>
    <name evidence="6" type="ORF">AUR66_08295</name>
</gene>
<evidence type="ECO:0000313" key="6">
    <source>
        <dbReference type="EMBL" id="KTG30342.1"/>
    </source>
</evidence>
<evidence type="ECO:0000256" key="1">
    <source>
        <dbReference type="ARBA" id="ARBA00004618"/>
    </source>
</evidence>
<dbReference type="Pfam" id="PF01917">
    <property type="entry name" value="Flagellin_arch-type"/>
    <property type="match status" value="1"/>
</dbReference>
<sequence length="235" mass="24372">DGVALMDAAKFISQSRRAQVGIGTLIVFIAMVLVAAIAAGVLVDTAGVLQDQAQDTGQQSSAQVTDRLNVISIYGSGINEYDTDADATDGSTGDPRYTTGGSEFTGVEDINFIVKKDPGAGSIQMDKVTLNYLGPEGAEQIVLSDKAVTIDSIDGASNDILSDSSDRAKISVNLNPEAVDTGGTADPDAWSSDVFKPLEPGQTATFEFTTEAGATVSKTVNIPPTTTSNDNNVML</sequence>
<keyword evidence="7" id="KW-1185">Reference proteome</keyword>
<evidence type="ECO:0000256" key="4">
    <source>
        <dbReference type="RuleBase" id="RU361282"/>
    </source>
</evidence>
<name>A0A0W1SVS5_9EURY</name>
<keyword evidence="5" id="KW-0812">Transmembrane</keyword>
<evidence type="ECO:0000256" key="5">
    <source>
        <dbReference type="SAM" id="Phobius"/>
    </source>
</evidence>
<dbReference type="NCBIfam" id="TIGR02537">
    <property type="entry name" value="arch_flag_Nterm"/>
    <property type="match status" value="1"/>
</dbReference>
<feature type="transmembrane region" description="Helical" evidence="5">
    <location>
        <begin position="20"/>
        <end position="43"/>
    </location>
</feature>
<reference evidence="6 7" key="1">
    <citation type="submission" date="2015-12" db="EMBL/GenBank/DDBJ databases">
        <title>Haloferax profundi sp. nov. isolated from the Discovery deep brine-seawater interface in the Red Sea.</title>
        <authorList>
            <person name="Zhang G."/>
            <person name="Stingl U."/>
            <person name="Rashid M."/>
        </authorList>
    </citation>
    <scope>NUCLEOTIDE SEQUENCE [LARGE SCALE GENOMIC DNA]</scope>
    <source>
        <strain evidence="6 7">SB29</strain>
    </source>
</reference>
<keyword evidence="3 4" id="KW-0974">Archaeal flagellum</keyword>
<protein>
    <recommendedName>
        <fullName evidence="4">Flagellin</fullName>
    </recommendedName>
</protein>
<comment type="subcellular location">
    <subcellularLocation>
        <location evidence="1 4">Archaeal flagellum</location>
    </subcellularLocation>
</comment>
<dbReference type="GO" id="GO:0005198">
    <property type="term" value="F:structural molecule activity"/>
    <property type="evidence" value="ECO:0007669"/>
    <property type="project" value="InterPro"/>
</dbReference>
<dbReference type="PANTHER" id="PTHR35903">
    <property type="entry name" value="FLAGELLIN B1"/>
    <property type="match status" value="1"/>
</dbReference>
<evidence type="ECO:0000256" key="2">
    <source>
        <dbReference type="ARBA" id="ARBA00010256"/>
    </source>
</evidence>
<comment type="similarity">
    <text evidence="2 4">Belongs to the archaeal flagellin family.</text>
</comment>
<dbReference type="GO" id="GO:0097589">
    <property type="term" value="C:archaeal-type flagellum"/>
    <property type="evidence" value="ECO:0007669"/>
    <property type="project" value="UniProtKB-SubCell"/>
</dbReference>
<comment type="caution">
    <text evidence="6">The sequence shown here is derived from an EMBL/GenBank/DDBJ whole genome shotgun (WGS) entry which is preliminary data.</text>
</comment>
<accession>A0A0W1SVS5</accession>
<dbReference type="InterPro" id="IPR013373">
    <property type="entry name" value="Flagellin/pilin_N_arc"/>
</dbReference>
<dbReference type="InterPro" id="IPR002774">
    <property type="entry name" value="Flagellin_arc-type"/>
</dbReference>
<comment type="function">
    <text evidence="4">Flagellin is the subunit protein which polymerizes to form the filaments of archaeal flagella.</text>
</comment>
<evidence type="ECO:0000313" key="7">
    <source>
        <dbReference type="Proteomes" id="UP000053157"/>
    </source>
</evidence>
<feature type="non-terminal residue" evidence="6">
    <location>
        <position position="1"/>
    </location>
</feature>
<keyword evidence="5" id="KW-1133">Transmembrane helix</keyword>
<dbReference type="AlphaFoldDB" id="A0A0W1SVS5"/>
<dbReference type="Proteomes" id="UP000053157">
    <property type="component" value="Unassembled WGS sequence"/>
</dbReference>
<evidence type="ECO:0000256" key="3">
    <source>
        <dbReference type="ARBA" id="ARBA00022440"/>
    </source>
</evidence>
<organism evidence="6 7">
    <name type="scientific">Haloferax profundi</name>
    <dbReference type="NCBI Taxonomy" id="1544718"/>
    <lineage>
        <taxon>Archaea</taxon>
        <taxon>Methanobacteriati</taxon>
        <taxon>Methanobacteriota</taxon>
        <taxon>Stenosarchaea group</taxon>
        <taxon>Halobacteria</taxon>
        <taxon>Halobacteriales</taxon>
        <taxon>Haloferacaceae</taxon>
        <taxon>Haloferax</taxon>
    </lineage>
</organism>
<dbReference type="GO" id="GO:0097588">
    <property type="term" value="P:archaeal or bacterial-type flagellum-dependent cell motility"/>
    <property type="evidence" value="ECO:0007669"/>
    <property type="project" value="InterPro"/>
</dbReference>
<dbReference type="EMBL" id="LOPV01000060">
    <property type="protein sequence ID" value="KTG30342.1"/>
    <property type="molecule type" value="Genomic_DNA"/>
</dbReference>
<dbReference type="PANTHER" id="PTHR35903:SF1">
    <property type="entry name" value="FLAGELLIN B1"/>
    <property type="match status" value="1"/>
</dbReference>